<dbReference type="PANTHER" id="PTHR38011:SF7">
    <property type="entry name" value="2,5-DIAMINO-6-RIBOSYLAMINO-4(3H)-PYRIMIDINONE 5'-PHOSPHATE REDUCTASE"/>
    <property type="match status" value="1"/>
</dbReference>
<dbReference type="InParanoid" id="A0A423Q2C5"/>
<dbReference type="SUPFAM" id="SSF53597">
    <property type="entry name" value="Dihydrofolate reductase-like"/>
    <property type="match status" value="1"/>
</dbReference>
<comment type="pathway">
    <text evidence="1">Cofactor biosynthesis; riboflavin biosynthesis.</text>
</comment>
<evidence type="ECO:0000256" key="1">
    <source>
        <dbReference type="ARBA" id="ARBA00005104"/>
    </source>
</evidence>
<dbReference type="GO" id="GO:0009231">
    <property type="term" value="P:riboflavin biosynthetic process"/>
    <property type="evidence" value="ECO:0007669"/>
    <property type="project" value="InterPro"/>
</dbReference>
<dbReference type="Proteomes" id="UP000285310">
    <property type="component" value="Unassembled WGS sequence"/>
</dbReference>
<dbReference type="EMBL" id="AYKG01000001">
    <property type="protein sequence ID" value="ROO32821.1"/>
    <property type="molecule type" value="Genomic_DNA"/>
</dbReference>
<evidence type="ECO:0000313" key="6">
    <source>
        <dbReference type="Proteomes" id="UP000285310"/>
    </source>
</evidence>
<evidence type="ECO:0000259" key="4">
    <source>
        <dbReference type="Pfam" id="PF01872"/>
    </source>
</evidence>
<dbReference type="Pfam" id="PF01872">
    <property type="entry name" value="RibD_C"/>
    <property type="match status" value="1"/>
</dbReference>
<accession>A0A423Q2C5</accession>
<dbReference type="InterPro" id="IPR002734">
    <property type="entry name" value="RibDG_C"/>
</dbReference>
<dbReference type="GO" id="GO:0008703">
    <property type="term" value="F:5-amino-6-(5-phosphoribosylamino)uracil reductase activity"/>
    <property type="evidence" value="ECO:0007669"/>
    <property type="project" value="InterPro"/>
</dbReference>
<reference evidence="5 6" key="1">
    <citation type="submission" date="2013-10" db="EMBL/GenBank/DDBJ databases">
        <title>Salinisphaera japonica YTM-1 Genome Sequencing.</title>
        <authorList>
            <person name="Lai Q."/>
            <person name="Li C."/>
            <person name="Shao Z."/>
        </authorList>
    </citation>
    <scope>NUCLEOTIDE SEQUENCE [LARGE SCALE GENOMIC DNA]</scope>
    <source>
        <strain evidence="5 6">YTM-1</strain>
    </source>
</reference>
<dbReference type="InterPro" id="IPR024072">
    <property type="entry name" value="DHFR-like_dom_sf"/>
</dbReference>
<dbReference type="InterPro" id="IPR050765">
    <property type="entry name" value="Riboflavin_Biosynth_HTPR"/>
</dbReference>
<comment type="caution">
    <text evidence="5">The sequence shown here is derived from an EMBL/GenBank/DDBJ whole genome shotgun (WGS) entry which is preliminary data.</text>
</comment>
<name>A0A423Q2C5_9GAMM</name>
<feature type="domain" description="Bacterial bifunctional deaminase-reductase C-terminal" evidence="4">
    <location>
        <begin position="68"/>
        <end position="243"/>
    </location>
</feature>
<keyword evidence="2" id="KW-0521">NADP</keyword>
<evidence type="ECO:0000313" key="5">
    <source>
        <dbReference type="EMBL" id="ROO32821.1"/>
    </source>
</evidence>
<keyword evidence="6" id="KW-1185">Reference proteome</keyword>
<organism evidence="5 6">
    <name type="scientific">Salinisphaera japonica YTM-1</name>
    <dbReference type="NCBI Taxonomy" id="1209778"/>
    <lineage>
        <taxon>Bacteria</taxon>
        <taxon>Pseudomonadati</taxon>
        <taxon>Pseudomonadota</taxon>
        <taxon>Gammaproteobacteria</taxon>
        <taxon>Salinisphaerales</taxon>
        <taxon>Salinisphaeraceae</taxon>
        <taxon>Salinisphaera</taxon>
    </lineage>
</organism>
<evidence type="ECO:0000256" key="2">
    <source>
        <dbReference type="ARBA" id="ARBA00022857"/>
    </source>
</evidence>
<protein>
    <submittedName>
        <fullName evidence="5">Deaminase</fullName>
    </submittedName>
</protein>
<dbReference type="AlphaFoldDB" id="A0A423Q2C5"/>
<dbReference type="PANTHER" id="PTHR38011">
    <property type="entry name" value="DIHYDROFOLATE REDUCTASE FAMILY PROTEIN (AFU_ORTHOLOGUE AFUA_8G06820)"/>
    <property type="match status" value="1"/>
</dbReference>
<gene>
    <name evidence="5" type="ORF">SAJA_00895</name>
</gene>
<proteinExistence type="predicted"/>
<evidence type="ECO:0000256" key="3">
    <source>
        <dbReference type="ARBA" id="ARBA00023002"/>
    </source>
</evidence>
<sequence length="277" mass="29278">MMPLIDADYAWQIIRDASRLPADKTLTPTEGLTITADGAWQAGPNSVSEAAAALFDTLLPVARGGLSFVIAQLGQSLDGRIATASGHSYYVTGEASRVHLHRLRALVDAVIIGVGTLEADDPQLTVRHAPGVNPVRVVLDPNGRASAERRVFTDDGPPTWHVIADDVPALPGVATLRVAREADGRLDPAAVLAALAGRNVHRVLVEGGGQTISGFIAAGQIDRLHTVVAPMLIGSGRPGLSLPEIETLAEARRPACRDHPMGDDRLYDLDLRRTTTG</sequence>
<dbReference type="Gene3D" id="3.40.430.10">
    <property type="entry name" value="Dihydrofolate Reductase, subunit A"/>
    <property type="match status" value="1"/>
</dbReference>
<keyword evidence="3" id="KW-0560">Oxidoreductase</keyword>